<proteinExistence type="predicted"/>
<reference evidence="1 4" key="2">
    <citation type="submission" date="2020-08" db="EMBL/GenBank/DDBJ databases">
        <title>Genomic Encyclopedia of Type Strains, Phase IV (KMG-IV): sequencing the most valuable type-strain genomes for metagenomic binning, comparative biology and taxonomic classification.</title>
        <authorList>
            <person name="Goeker M."/>
        </authorList>
    </citation>
    <scope>NUCLEOTIDE SEQUENCE [LARGE SCALE GENOMIC DNA]</scope>
    <source>
        <strain evidence="1 4">DSM 11525</strain>
    </source>
</reference>
<dbReference type="EMBL" id="CP047491">
    <property type="protein sequence ID" value="QHQ40225.1"/>
    <property type="molecule type" value="Genomic_DNA"/>
</dbReference>
<evidence type="ECO:0000313" key="3">
    <source>
        <dbReference type="Proteomes" id="UP000464675"/>
    </source>
</evidence>
<gene>
    <name evidence="2" type="ORF">GTQ55_15390</name>
    <name evidence="1" type="ORF">HNQ53_002843</name>
</gene>
<name>A0A6P1TF12_9GAMM</name>
<evidence type="ECO:0008006" key="5">
    <source>
        <dbReference type="Google" id="ProtNLM"/>
    </source>
</evidence>
<reference evidence="2 3" key="1">
    <citation type="submission" date="2020-01" db="EMBL/GenBank/DDBJ databases">
        <title>The possibility of degradation of plastic by Microbulbifer hydrolyticus IRE-31.</title>
        <authorList>
            <person name="Liu L."/>
        </authorList>
    </citation>
    <scope>NUCLEOTIDE SEQUENCE [LARGE SCALE GENOMIC DNA]</scope>
    <source>
        <strain evidence="2 3">IRE-31</strain>
    </source>
</reference>
<evidence type="ECO:0000313" key="2">
    <source>
        <dbReference type="EMBL" id="QHQ40225.1"/>
    </source>
</evidence>
<evidence type="ECO:0000313" key="1">
    <source>
        <dbReference type="EMBL" id="MBB5212618.1"/>
    </source>
</evidence>
<dbReference type="Proteomes" id="UP000563601">
    <property type="component" value="Unassembled WGS sequence"/>
</dbReference>
<evidence type="ECO:0000313" key="4">
    <source>
        <dbReference type="Proteomes" id="UP000563601"/>
    </source>
</evidence>
<protein>
    <recommendedName>
        <fullName evidence="5">Nucleotide pyrophosphohydrolase</fullName>
    </recommendedName>
</protein>
<accession>A0A6P1TF12</accession>
<dbReference type="RefSeq" id="WP_161859523.1">
    <property type="nucleotide sequence ID" value="NZ_CP047491.1"/>
</dbReference>
<keyword evidence="3" id="KW-1185">Reference proteome</keyword>
<dbReference type="Proteomes" id="UP000464675">
    <property type="component" value="Chromosome"/>
</dbReference>
<sequence length="102" mass="11749">MKTEKVVSLAEYKSELGRNRWQLDASNKLALASQYLRDAEQLRMEDIEVMFGDISEIISNVCSEIARIYYDGCTDPLACLSGAICHLEDWVDFREDHLAQFR</sequence>
<dbReference type="EMBL" id="JACHHR010000003">
    <property type="protein sequence ID" value="MBB5212618.1"/>
    <property type="molecule type" value="Genomic_DNA"/>
</dbReference>
<dbReference type="AlphaFoldDB" id="A0A6P1TF12"/>
<organism evidence="1 4">
    <name type="scientific">Microbulbifer hydrolyticus</name>
    <dbReference type="NCBI Taxonomy" id="48074"/>
    <lineage>
        <taxon>Bacteria</taxon>
        <taxon>Pseudomonadati</taxon>
        <taxon>Pseudomonadota</taxon>
        <taxon>Gammaproteobacteria</taxon>
        <taxon>Cellvibrionales</taxon>
        <taxon>Microbulbiferaceae</taxon>
        <taxon>Microbulbifer</taxon>
    </lineage>
</organism>